<proteinExistence type="predicted"/>
<accession>A0ABT4G7T9</accession>
<dbReference type="InterPro" id="IPR058600">
    <property type="entry name" value="YhjD-like"/>
</dbReference>
<dbReference type="RefSeq" id="WP_268613844.1">
    <property type="nucleotide sequence ID" value="NZ_JAMDMX010000011.1"/>
</dbReference>
<gene>
    <name evidence="1" type="ORF">M5X19_04905</name>
</gene>
<organism evidence="1 2">
    <name type="scientific">Paenibacillus alginolyticus</name>
    <dbReference type="NCBI Taxonomy" id="59839"/>
    <lineage>
        <taxon>Bacteria</taxon>
        <taxon>Bacillati</taxon>
        <taxon>Bacillota</taxon>
        <taxon>Bacilli</taxon>
        <taxon>Bacillales</taxon>
        <taxon>Paenibacillaceae</taxon>
        <taxon>Paenibacillus</taxon>
    </lineage>
</organism>
<dbReference type="EMBL" id="JAMDMX010000011">
    <property type="protein sequence ID" value="MCY9692250.1"/>
    <property type="molecule type" value="Genomic_DNA"/>
</dbReference>
<protein>
    <submittedName>
        <fullName evidence="1">Uncharacterized protein</fullName>
    </submittedName>
</protein>
<evidence type="ECO:0000313" key="2">
    <source>
        <dbReference type="Proteomes" id="UP001527099"/>
    </source>
</evidence>
<keyword evidence="2" id="KW-1185">Reference proteome</keyword>
<evidence type="ECO:0000313" key="1">
    <source>
        <dbReference type="EMBL" id="MCY9692250.1"/>
    </source>
</evidence>
<comment type="caution">
    <text evidence="1">The sequence shown here is derived from an EMBL/GenBank/DDBJ whole genome shotgun (WGS) entry which is preliminary data.</text>
</comment>
<reference evidence="1 2" key="1">
    <citation type="submission" date="2022-05" db="EMBL/GenBank/DDBJ databases">
        <title>Genome Sequencing of Bee-Associated Microbes.</title>
        <authorList>
            <person name="Dunlap C."/>
        </authorList>
    </citation>
    <scope>NUCLEOTIDE SEQUENCE [LARGE SCALE GENOMIC DNA]</scope>
    <source>
        <strain evidence="1 2">NRRL B-14421</strain>
    </source>
</reference>
<sequence length="151" mass="17824">MSKLLDGNGRWSTKFMSPEHSAALQQRNQQQTQTTMPTKEELEAIRDFVLLPMLLSIVEKNKQEIERTSYSMRTIFVKAANIIQNLITNDIQAVRKLLKERNIKVFEDEMIDSNLRYNYICRGYEDKFVLVRDVARAELMRRLGKYSEFLK</sequence>
<dbReference type="Proteomes" id="UP001527099">
    <property type="component" value="Unassembled WGS sequence"/>
</dbReference>
<dbReference type="Pfam" id="PF26325">
    <property type="entry name" value="YhjD"/>
    <property type="match status" value="1"/>
</dbReference>
<name>A0ABT4G7T9_9BACL</name>